<gene>
    <name evidence="6" type="ORF">V1477_000339</name>
</gene>
<keyword evidence="2" id="KW-0238">DNA-binding</keyword>
<evidence type="ECO:0000313" key="6">
    <source>
        <dbReference type="EMBL" id="KAL2751181.1"/>
    </source>
</evidence>
<dbReference type="Pfam" id="PF05920">
    <property type="entry name" value="Homeobox_KN"/>
    <property type="match status" value="1"/>
</dbReference>
<keyword evidence="3" id="KW-0371">Homeobox</keyword>
<name>A0ABD2D1D6_VESMC</name>
<dbReference type="GO" id="GO:0003677">
    <property type="term" value="F:DNA binding"/>
    <property type="evidence" value="ECO:0007669"/>
    <property type="project" value="UniProtKB-KW"/>
</dbReference>
<dbReference type="GO" id="GO:0048646">
    <property type="term" value="P:anatomical structure formation involved in morphogenesis"/>
    <property type="evidence" value="ECO:0007669"/>
    <property type="project" value="UniProtKB-ARBA"/>
</dbReference>
<reference evidence="6 7" key="1">
    <citation type="journal article" date="2024" name="Ann. Entomol. Soc. Am.">
        <title>Genomic analyses of the southern and eastern yellowjacket wasps (Hymenoptera: Vespidae) reveal evolutionary signatures of social life.</title>
        <authorList>
            <person name="Catto M.A."/>
            <person name="Caine P.B."/>
            <person name="Orr S.E."/>
            <person name="Hunt B.G."/>
            <person name="Goodisman M.A.D."/>
        </authorList>
    </citation>
    <scope>NUCLEOTIDE SEQUENCE [LARGE SCALE GENOMIC DNA]</scope>
    <source>
        <strain evidence="6">232</strain>
        <tissue evidence="6">Head and thorax</tissue>
    </source>
</reference>
<keyword evidence="4" id="KW-0539">Nucleus</keyword>
<dbReference type="AlphaFoldDB" id="A0ABD2D1D6"/>
<dbReference type="InterPro" id="IPR009057">
    <property type="entry name" value="Homeodomain-like_sf"/>
</dbReference>
<proteinExistence type="predicted"/>
<dbReference type="EMBL" id="JAYRBN010000007">
    <property type="protein sequence ID" value="KAL2751181.1"/>
    <property type="molecule type" value="Genomic_DNA"/>
</dbReference>
<evidence type="ECO:0000256" key="3">
    <source>
        <dbReference type="ARBA" id="ARBA00023155"/>
    </source>
</evidence>
<dbReference type="SUPFAM" id="SSF46689">
    <property type="entry name" value="Homeodomain-like"/>
    <property type="match status" value="1"/>
</dbReference>
<evidence type="ECO:0000256" key="4">
    <source>
        <dbReference type="ARBA" id="ARBA00023242"/>
    </source>
</evidence>
<evidence type="ECO:0000256" key="1">
    <source>
        <dbReference type="ARBA" id="ARBA00004123"/>
    </source>
</evidence>
<dbReference type="InterPro" id="IPR008422">
    <property type="entry name" value="KN_HD"/>
</dbReference>
<sequence length="326" mass="36341">MVGTDGVEVEGGPERTAVYTYENTKEVVRSFLYSTRTSRARKRASAPMQQRDKTWPSCLVLPRVGYTTFKCSHPYPSEDQKKQLAQDTGLTILQVNNWVGLADLTGHQRFVSLYWRFLDLEDQASMPISLVKGSVDFAMLLIYPISHWLTPSNNPIPLATPAPLVSMPRTSPSRPIASSRKASSLWGPWVDYFILKIDQDSKSGNIYDQGWILRFHPSPDDCRPEAPREAARCFAATQSDDPRSGVRQSTIKQSATLQSVLAMAAVAKHTQPLGAFSLFVKQSKYVRRCGAEVCLKTNTDPDQRTVIGLRGLVNTASYSHNPNPYS</sequence>
<protein>
    <recommendedName>
        <fullName evidence="5">KN homeodomain domain-containing protein</fullName>
    </recommendedName>
</protein>
<feature type="domain" description="KN homeodomain" evidence="5">
    <location>
        <begin position="71"/>
        <end position="98"/>
    </location>
</feature>
<dbReference type="GO" id="GO:0001654">
    <property type="term" value="P:eye development"/>
    <property type="evidence" value="ECO:0007669"/>
    <property type="project" value="UniProtKB-ARBA"/>
</dbReference>
<dbReference type="InterPro" id="IPR001356">
    <property type="entry name" value="HD"/>
</dbReference>
<accession>A0ABD2D1D6</accession>
<comment type="caution">
    <text evidence="6">The sequence shown here is derived from an EMBL/GenBank/DDBJ whole genome shotgun (WGS) entry which is preliminary data.</text>
</comment>
<organism evidence="6 7">
    <name type="scientific">Vespula maculifrons</name>
    <name type="common">Eastern yellow jacket</name>
    <name type="synonym">Wasp</name>
    <dbReference type="NCBI Taxonomy" id="7453"/>
    <lineage>
        <taxon>Eukaryota</taxon>
        <taxon>Metazoa</taxon>
        <taxon>Ecdysozoa</taxon>
        <taxon>Arthropoda</taxon>
        <taxon>Hexapoda</taxon>
        <taxon>Insecta</taxon>
        <taxon>Pterygota</taxon>
        <taxon>Neoptera</taxon>
        <taxon>Endopterygota</taxon>
        <taxon>Hymenoptera</taxon>
        <taxon>Apocrita</taxon>
        <taxon>Aculeata</taxon>
        <taxon>Vespoidea</taxon>
        <taxon>Vespidae</taxon>
        <taxon>Vespinae</taxon>
        <taxon>Vespula</taxon>
    </lineage>
</organism>
<dbReference type="GO" id="GO:0005634">
    <property type="term" value="C:nucleus"/>
    <property type="evidence" value="ECO:0007669"/>
    <property type="project" value="UniProtKB-SubCell"/>
</dbReference>
<evidence type="ECO:0000259" key="5">
    <source>
        <dbReference type="Pfam" id="PF05920"/>
    </source>
</evidence>
<dbReference type="GO" id="GO:0009887">
    <property type="term" value="P:animal organ morphogenesis"/>
    <property type="evidence" value="ECO:0007669"/>
    <property type="project" value="UniProtKB-ARBA"/>
</dbReference>
<dbReference type="Proteomes" id="UP001607303">
    <property type="component" value="Unassembled WGS sequence"/>
</dbReference>
<dbReference type="Gene3D" id="1.10.10.60">
    <property type="entry name" value="Homeodomain-like"/>
    <property type="match status" value="1"/>
</dbReference>
<evidence type="ECO:0000313" key="7">
    <source>
        <dbReference type="Proteomes" id="UP001607303"/>
    </source>
</evidence>
<evidence type="ECO:0000256" key="2">
    <source>
        <dbReference type="ARBA" id="ARBA00023125"/>
    </source>
</evidence>
<keyword evidence="7" id="KW-1185">Reference proteome</keyword>
<comment type="subcellular location">
    <subcellularLocation>
        <location evidence="1">Nucleus</location>
    </subcellularLocation>
</comment>
<dbReference type="CDD" id="cd00086">
    <property type="entry name" value="homeodomain"/>
    <property type="match status" value="1"/>
</dbReference>